<dbReference type="EMBL" id="PVNE01000014">
    <property type="protein sequence ID" value="PRX40324.1"/>
    <property type="molecule type" value="Genomic_DNA"/>
</dbReference>
<dbReference type="RefSeq" id="WP_146130460.1">
    <property type="nucleotide sequence ID" value="NZ_PVNE01000014.1"/>
</dbReference>
<accession>A0A2T0LE01</accession>
<proteinExistence type="predicted"/>
<name>A0A2T0LE01_9BACL</name>
<organism evidence="2 3">
    <name type="scientific">Planifilum fimeticola</name>
    <dbReference type="NCBI Taxonomy" id="201975"/>
    <lineage>
        <taxon>Bacteria</taxon>
        <taxon>Bacillati</taxon>
        <taxon>Bacillota</taxon>
        <taxon>Bacilli</taxon>
        <taxon>Bacillales</taxon>
        <taxon>Thermoactinomycetaceae</taxon>
        <taxon>Planifilum</taxon>
    </lineage>
</organism>
<feature type="region of interest" description="Disordered" evidence="1">
    <location>
        <begin position="28"/>
        <end position="55"/>
    </location>
</feature>
<dbReference type="AlphaFoldDB" id="A0A2T0LE01"/>
<reference evidence="2 3" key="1">
    <citation type="submission" date="2018-03" db="EMBL/GenBank/DDBJ databases">
        <title>Genomic Encyclopedia of Archaeal and Bacterial Type Strains, Phase II (KMG-II): from individual species to whole genera.</title>
        <authorList>
            <person name="Goeker M."/>
        </authorList>
    </citation>
    <scope>NUCLEOTIDE SEQUENCE [LARGE SCALE GENOMIC DNA]</scope>
    <source>
        <strain evidence="2 3">DSM 44946</strain>
    </source>
</reference>
<gene>
    <name evidence="2" type="ORF">CLV97_11412</name>
</gene>
<evidence type="ECO:0000256" key="1">
    <source>
        <dbReference type="SAM" id="MobiDB-lite"/>
    </source>
</evidence>
<keyword evidence="3" id="KW-1185">Reference proteome</keyword>
<evidence type="ECO:0000313" key="3">
    <source>
        <dbReference type="Proteomes" id="UP000237797"/>
    </source>
</evidence>
<dbReference type="Proteomes" id="UP000237797">
    <property type="component" value="Unassembled WGS sequence"/>
</dbReference>
<comment type="caution">
    <text evidence="2">The sequence shown here is derived from an EMBL/GenBank/DDBJ whole genome shotgun (WGS) entry which is preliminary data.</text>
</comment>
<protein>
    <submittedName>
        <fullName evidence="2">Uncharacterized protein</fullName>
    </submittedName>
</protein>
<evidence type="ECO:0000313" key="2">
    <source>
        <dbReference type="EMBL" id="PRX40324.1"/>
    </source>
</evidence>
<sequence length="100" mass="10932">MMTRPGMSSGAMEGGLKELSPVEERCIPGRIRPGDGGGPGRNLRAEKESGSAPGATRNYNLFYVDGKQIGFFTDKGIVMDLVKENIGKYKDKIVMERFSM</sequence>